<accession>A0A1X0YD03</accession>
<keyword evidence="3" id="KW-1185">Reference proteome</keyword>
<dbReference type="Proteomes" id="UP000193136">
    <property type="component" value="Unassembled WGS sequence"/>
</dbReference>
<proteinExistence type="predicted"/>
<dbReference type="STRING" id="1969733.B5V00_02620"/>
<dbReference type="RefSeq" id="WP_085009203.1">
    <property type="nucleotide sequence ID" value="NZ_NAAD01000002.1"/>
</dbReference>
<evidence type="ECO:0000313" key="3">
    <source>
        <dbReference type="Proteomes" id="UP000193136"/>
    </source>
</evidence>
<feature type="domain" description="Cytochrome c7-like" evidence="1">
    <location>
        <begin position="188"/>
        <end position="247"/>
    </location>
</feature>
<dbReference type="Pfam" id="PF14522">
    <property type="entry name" value="Cytochrome_C7"/>
    <property type="match status" value="2"/>
</dbReference>
<sequence>MMRARRLLLALLAGLLLAGLVEGSIFKLPVPPPQHRYGDLVIDRVSTKAGQKPVFFSHWTHRTRYTCRVCHFELGFDFKVNRTEITEQANREGMYCGTCHDGVVAFGPTDENCARCHTGKAEIDKQSFLKLQRTLPPTGFGNGINWTRALQKGLITPKYSIYRPEEKPLDFNKRLELKANWSMVTPAIFDHATHVPWLDCANCHPDIFNIKKKTTKHFEMRYILEGKFCGVCHLDVAFPLDECELCHPGIRQR</sequence>
<gene>
    <name evidence="2" type="ORF">B5V00_02620</name>
</gene>
<protein>
    <recommendedName>
        <fullName evidence="1">Cytochrome c7-like domain-containing protein</fullName>
    </recommendedName>
</protein>
<reference evidence="2 3" key="1">
    <citation type="submission" date="2017-03" db="EMBL/GenBank/DDBJ databases">
        <title>Genome sequence of Geothermobacter sp. EPR-M, Deep-Sea Iron Reducer.</title>
        <authorList>
            <person name="Tully B."/>
            <person name="Savalia P."/>
            <person name="Abuyen K."/>
            <person name="Baughan C."/>
            <person name="Romero E."/>
            <person name="Ronkowski C."/>
            <person name="Torres B."/>
            <person name="Tremblay J."/>
            <person name="Trujillo A."/>
            <person name="Tyler M."/>
            <person name="Perez-Rodriguez I."/>
            <person name="Amend J."/>
        </authorList>
    </citation>
    <scope>NUCLEOTIDE SEQUENCE [LARGE SCALE GENOMIC DNA]</scope>
    <source>
        <strain evidence="2 3">EPR-M</strain>
    </source>
</reference>
<dbReference type="InterPro" id="IPR029467">
    <property type="entry name" value="Cyt_c7-like"/>
</dbReference>
<evidence type="ECO:0000259" key="1">
    <source>
        <dbReference type="Pfam" id="PF14522"/>
    </source>
</evidence>
<name>A0A1X0YD03_9BACT</name>
<dbReference type="NCBIfam" id="TIGR04257">
    <property type="entry name" value="nanowire_3heme"/>
    <property type="match status" value="2"/>
</dbReference>
<dbReference type="OrthoDB" id="5393172at2"/>
<evidence type="ECO:0000313" key="2">
    <source>
        <dbReference type="EMBL" id="ORJ62963.1"/>
    </source>
</evidence>
<dbReference type="EMBL" id="NAAD01000002">
    <property type="protein sequence ID" value="ORJ62963.1"/>
    <property type="molecule type" value="Genomic_DNA"/>
</dbReference>
<dbReference type="InterPro" id="IPR036280">
    <property type="entry name" value="Multihaem_cyt_sf"/>
</dbReference>
<dbReference type="InterPro" id="IPR026352">
    <property type="entry name" value="Nanowire_3heme"/>
</dbReference>
<dbReference type="SUPFAM" id="SSF48695">
    <property type="entry name" value="Multiheme cytochromes"/>
    <property type="match status" value="1"/>
</dbReference>
<comment type="caution">
    <text evidence="2">The sequence shown here is derived from an EMBL/GenBank/DDBJ whole genome shotgun (WGS) entry which is preliminary data.</text>
</comment>
<feature type="domain" description="Cytochrome c7-like" evidence="1">
    <location>
        <begin position="55"/>
        <end position="118"/>
    </location>
</feature>
<dbReference type="PANTHER" id="PTHR39425:SF1">
    <property type="entry name" value="CYTOCHROME C7-LIKE DOMAIN-CONTAINING PROTEIN"/>
    <property type="match status" value="1"/>
</dbReference>
<organism evidence="2 3">
    <name type="scientific">Geothermobacter hydrogeniphilus</name>
    <dbReference type="NCBI Taxonomy" id="1969733"/>
    <lineage>
        <taxon>Bacteria</taxon>
        <taxon>Pseudomonadati</taxon>
        <taxon>Thermodesulfobacteriota</taxon>
        <taxon>Desulfuromonadia</taxon>
        <taxon>Desulfuromonadales</taxon>
        <taxon>Geothermobacteraceae</taxon>
        <taxon>Geothermobacter</taxon>
    </lineage>
</organism>
<dbReference type="PANTHER" id="PTHR39425">
    <property type="entry name" value="LIPOPROTEIN CYTOCHROME C"/>
    <property type="match status" value="1"/>
</dbReference>
<dbReference type="AlphaFoldDB" id="A0A1X0YD03"/>
<dbReference type="Gene3D" id="3.90.10.10">
    <property type="entry name" value="Cytochrome C3"/>
    <property type="match status" value="2"/>
</dbReference>